<keyword evidence="8" id="KW-0547">Nucleotide-binding</keyword>
<evidence type="ECO:0000256" key="1">
    <source>
        <dbReference type="ARBA" id="ARBA00004496"/>
    </source>
</evidence>
<dbReference type="GO" id="GO:0005739">
    <property type="term" value="C:mitochondrion"/>
    <property type="evidence" value="ECO:0007669"/>
    <property type="project" value="TreeGrafter"/>
</dbReference>
<proteinExistence type="inferred from homology"/>
<gene>
    <name evidence="14" type="ORF">FOL47_010848</name>
</gene>
<dbReference type="EMBL" id="JAAPAO010000882">
    <property type="protein sequence ID" value="KAF4652810.1"/>
    <property type="molecule type" value="Genomic_DNA"/>
</dbReference>
<dbReference type="GO" id="GO:0070150">
    <property type="term" value="P:mitochondrial glycyl-tRNA aminoacylation"/>
    <property type="evidence" value="ECO:0007669"/>
    <property type="project" value="TreeGrafter"/>
</dbReference>
<dbReference type="Gene3D" id="3.30.720.200">
    <property type="match status" value="1"/>
</dbReference>
<dbReference type="Pfam" id="PF03129">
    <property type="entry name" value="HGTP_anticodon"/>
    <property type="match status" value="1"/>
</dbReference>
<evidence type="ECO:0000256" key="7">
    <source>
        <dbReference type="ARBA" id="ARBA00022679"/>
    </source>
</evidence>
<dbReference type="PANTHER" id="PTHR10745:SF0">
    <property type="entry name" value="GLYCINE--TRNA LIGASE"/>
    <property type="match status" value="1"/>
</dbReference>
<evidence type="ECO:0000256" key="10">
    <source>
        <dbReference type="ARBA" id="ARBA00022917"/>
    </source>
</evidence>
<dbReference type="Gene3D" id="3.30.930.10">
    <property type="entry name" value="Bira Bifunctional Protein, Domain 2"/>
    <property type="match status" value="1"/>
</dbReference>
<evidence type="ECO:0000256" key="5">
    <source>
        <dbReference type="ARBA" id="ARBA00022490"/>
    </source>
</evidence>
<dbReference type="NCBIfam" id="NF003211">
    <property type="entry name" value="PRK04173.1"/>
    <property type="match status" value="1"/>
</dbReference>
<dbReference type="CDD" id="cd00774">
    <property type="entry name" value="GlyRS-like_core"/>
    <property type="match status" value="1"/>
</dbReference>
<dbReference type="SUPFAM" id="SSF55681">
    <property type="entry name" value="Class II aaRS and biotin synthetases"/>
    <property type="match status" value="1"/>
</dbReference>
<accession>A0A7J6L064</accession>
<dbReference type="InterPro" id="IPR009068">
    <property type="entry name" value="uS15_NS1_RNA-bd_sf"/>
</dbReference>
<evidence type="ECO:0000256" key="3">
    <source>
        <dbReference type="ARBA" id="ARBA00011738"/>
    </source>
</evidence>
<dbReference type="Gene3D" id="3.30.40.230">
    <property type="match status" value="1"/>
</dbReference>
<comment type="similarity">
    <text evidence="2">Belongs to the class-II aminoacyl-tRNA synthetase family.</text>
</comment>
<dbReference type="SUPFAM" id="SSF47060">
    <property type="entry name" value="S15/NS1 RNA-binding domain"/>
    <property type="match status" value="1"/>
</dbReference>
<dbReference type="InterPro" id="IPR045864">
    <property type="entry name" value="aa-tRNA-synth_II/BPL/LPL"/>
</dbReference>
<evidence type="ECO:0000259" key="13">
    <source>
        <dbReference type="PROSITE" id="PS50862"/>
    </source>
</evidence>
<keyword evidence="9" id="KW-0067">ATP-binding</keyword>
<dbReference type="SUPFAM" id="SSF52954">
    <property type="entry name" value="Class II aaRS ABD-related"/>
    <property type="match status" value="1"/>
</dbReference>
<comment type="subcellular location">
    <subcellularLocation>
        <location evidence="1">Cytoplasm</location>
    </subcellularLocation>
</comment>
<dbReference type="InterPro" id="IPR004154">
    <property type="entry name" value="Anticodon-bd"/>
</dbReference>
<dbReference type="PANTHER" id="PTHR10745">
    <property type="entry name" value="GLYCYL-TRNA SYNTHETASE/DNA POLYMERASE SUBUNIT GAMMA-2"/>
    <property type="match status" value="1"/>
</dbReference>
<dbReference type="OrthoDB" id="57698at2759"/>
<dbReference type="AlphaFoldDB" id="A0A7J6L064"/>
<name>A0A7J6L064_PERCH</name>
<dbReference type="Proteomes" id="UP000591131">
    <property type="component" value="Unassembled WGS sequence"/>
</dbReference>
<sequence>MRYESDAIEEDITDTQDGYFRLVKMGGYYTHDKARAHPQGTVAWWAYTAQKLLPLLDSISPCLSKHRDFLDSADTKDLKKAHVFMNDSAQEKLGMFYLCCALRLRPKEVDQAGEDNARLLELMGKVAVEDVEPLLADLRAFVEDYDAAIHEALENTSVYREISDDLFWHHNFVATCPVLYDQLQKSLPDNLSADELADQVGGSDIAREVYAAWLEASGQPVKGEIRAALIEYGLLAGRASYVSSNSSVTGGKVEEGAMKAQGEKVRQMKKEGVSRDELKPEIDILTSLRADVEKLIEVEAESNPANKINRAGLEDLCKRRFLYTPSFSIYGGVAGLYDFGPPGCALKANLEALWRRHFINHDNMLEIQCTCLTPEIVLKTSGHVEKFTDLMVKNEKNPDEYYRADKLLEEKCEALLQDPSFEGDREQLQKWIRVADSLSAEEVDKIFQELGIKQQMNLSFPYPFNLMFKTTIGPQGNLVGYLRPETAQGMFVNFRRLLEQNGGKMPFAAAQIGLGFRNEIAPRAGLLRVREFPMAEIEHFVHPEHKDHPDFHKVADLKLPLFPQHNQLTDGKLRTDLTLRQAVDIGMINNETLGYFMGRTYLFLVKAGVNGDMLRFRQHLKSEMAHYACDCWDAEALLSYGWTEIVGIADRSAYDLTAHSKASKVDLKANYKFDQPKDVEFVECKINKGKLGPAFKKEAGTVIEALNDMTDKQKLEMDAAIEENGVYELKICTGARYNITRDMVKVKTVTKRVQEVPFIPSVIEPAFGVGRIIYTILEHTFRSREMEDQELRCYLALPPVVAPTKVSVLPISSNPTQFKPAMHKITDALKEHGISYKVDDSGQAIGKRYARTDEIGIPFGITIDFQSLEDDTVTLRERDSMSQIRLPIADVADLVYKLCSDRMTWEQAAEK</sequence>
<dbReference type="InterPro" id="IPR002315">
    <property type="entry name" value="tRNA-synt_gly"/>
</dbReference>
<dbReference type="GO" id="GO:0004820">
    <property type="term" value="F:glycine-tRNA ligase activity"/>
    <property type="evidence" value="ECO:0007669"/>
    <property type="project" value="UniProtKB-EC"/>
</dbReference>
<dbReference type="Gene3D" id="3.40.50.800">
    <property type="entry name" value="Anticodon-binding domain"/>
    <property type="match status" value="1"/>
</dbReference>
<dbReference type="CDD" id="cd00858">
    <property type="entry name" value="GlyRS_anticodon"/>
    <property type="match status" value="1"/>
</dbReference>
<keyword evidence="7" id="KW-0808">Transferase</keyword>
<dbReference type="InterPro" id="IPR006195">
    <property type="entry name" value="aa-tRNA-synth_II"/>
</dbReference>
<evidence type="ECO:0000256" key="4">
    <source>
        <dbReference type="ARBA" id="ARBA00012829"/>
    </source>
</evidence>
<dbReference type="GO" id="GO:0005524">
    <property type="term" value="F:ATP binding"/>
    <property type="evidence" value="ECO:0007669"/>
    <property type="project" value="UniProtKB-KW"/>
</dbReference>
<dbReference type="InterPro" id="IPR027031">
    <property type="entry name" value="Gly-tRNA_synthase/POLG2"/>
</dbReference>
<dbReference type="PROSITE" id="PS50862">
    <property type="entry name" value="AA_TRNA_LIGASE_II"/>
    <property type="match status" value="1"/>
</dbReference>
<dbReference type="InterPro" id="IPR033731">
    <property type="entry name" value="GlyRS-like_core"/>
</dbReference>
<dbReference type="EC" id="6.1.1.14" evidence="4"/>
<dbReference type="FunFam" id="3.30.930.10:FF:000010">
    <property type="entry name" value="Glycyl-tRNA synthetase 1"/>
    <property type="match status" value="1"/>
</dbReference>
<dbReference type="InterPro" id="IPR036621">
    <property type="entry name" value="Anticodon-bd_dom_sf"/>
</dbReference>
<evidence type="ECO:0000256" key="2">
    <source>
        <dbReference type="ARBA" id="ARBA00008226"/>
    </source>
</evidence>
<dbReference type="GO" id="GO:0016740">
    <property type="term" value="F:transferase activity"/>
    <property type="evidence" value="ECO:0007669"/>
    <property type="project" value="UniProtKB-KW"/>
</dbReference>
<keyword evidence="15" id="KW-1185">Reference proteome</keyword>
<keyword evidence="10" id="KW-0648">Protein biosynthesis</keyword>
<dbReference type="PRINTS" id="PR01043">
    <property type="entry name" value="TRNASYNTHGLY"/>
</dbReference>
<dbReference type="NCBIfam" id="TIGR00389">
    <property type="entry name" value="glyS_dimeric"/>
    <property type="match status" value="1"/>
</dbReference>
<evidence type="ECO:0000256" key="11">
    <source>
        <dbReference type="ARBA" id="ARBA00023146"/>
    </source>
</evidence>
<evidence type="ECO:0000256" key="9">
    <source>
        <dbReference type="ARBA" id="ARBA00022840"/>
    </source>
</evidence>
<comment type="caution">
    <text evidence="14">The sequence shown here is derived from an EMBL/GenBank/DDBJ whole genome shotgun (WGS) entry which is preliminary data.</text>
</comment>
<evidence type="ECO:0000256" key="6">
    <source>
        <dbReference type="ARBA" id="ARBA00022598"/>
    </source>
</evidence>
<evidence type="ECO:0000313" key="15">
    <source>
        <dbReference type="Proteomes" id="UP000591131"/>
    </source>
</evidence>
<evidence type="ECO:0000313" key="14">
    <source>
        <dbReference type="EMBL" id="KAF4652810.1"/>
    </source>
</evidence>
<keyword evidence="6" id="KW-0436">Ligase</keyword>
<reference evidence="14 15" key="1">
    <citation type="submission" date="2020-04" db="EMBL/GenBank/DDBJ databases">
        <title>Perkinsus chesapeaki whole genome sequence.</title>
        <authorList>
            <person name="Bogema D.R."/>
        </authorList>
    </citation>
    <scope>NUCLEOTIDE SEQUENCE [LARGE SCALE GENOMIC DNA]</scope>
    <source>
        <strain evidence="14">ATCC PRA-425</strain>
    </source>
</reference>
<keyword evidence="5" id="KW-0963">Cytoplasm</keyword>
<organism evidence="14 15">
    <name type="scientific">Perkinsus chesapeaki</name>
    <name type="common">Clam parasite</name>
    <name type="synonym">Perkinsus andrewsi</name>
    <dbReference type="NCBI Taxonomy" id="330153"/>
    <lineage>
        <taxon>Eukaryota</taxon>
        <taxon>Sar</taxon>
        <taxon>Alveolata</taxon>
        <taxon>Perkinsozoa</taxon>
        <taxon>Perkinsea</taxon>
        <taxon>Perkinsida</taxon>
        <taxon>Perkinsidae</taxon>
        <taxon>Perkinsus</taxon>
    </lineage>
</organism>
<evidence type="ECO:0000256" key="8">
    <source>
        <dbReference type="ARBA" id="ARBA00022741"/>
    </source>
</evidence>
<dbReference type="FunFam" id="3.40.50.800:FF:000004">
    <property type="entry name" value="Glycine--tRNA ligase 2"/>
    <property type="match status" value="1"/>
</dbReference>
<keyword evidence="11" id="KW-0030">Aminoacyl-tRNA synthetase</keyword>
<protein>
    <recommendedName>
        <fullName evidence="4">glycine--tRNA ligase</fullName>
        <ecNumber evidence="4">6.1.1.14</ecNumber>
    </recommendedName>
    <alternativeName>
        <fullName evidence="12">Diadenosine tetraphosphate synthetase</fullName>
    </alternativeName>
</protein>
<evidence type="ECO:0000256" key="12">
    <source>
        <dbReference type="ARBA" id="ARBA00030057"/>
    </source>
</evidence>
<comment type="subunit">
    <text evidence="3">Homodimer.</text>
</comment>
<feature type="domain" description="Aminoacyl-transfer RNA synthetases class-II family profile" evidence="13">
    <location>
        <begin position="443"/>
        <end position="803"/>
    </location>
</feature>
<dbReference type="Gene3D" id="1.10.287.10">
    <property type="entry name" value="S15/NS1, RNA-binding"/>
    <property type="match status" value="1"/>
</dbReference>
<dbReference type="FunFam" id="3.30.720.200:FF:000001">
    <property type="entry name" value="Glycine--tRNA ligase 2"/>
    <property type="match status" value="1"/>
</dbReference>